<dbReference type="PANTHER" id="PTHR45782">
    <property type="entry name" value="MITOCHONDRIAL RIBOSOME-ASSOCIATED GTPASE 1"/>
    <property type="match status" value="1"/>
</dbReference>
<dbReference type="Pfam" id="PF01926">
    <property type="entry name" value="MMR_HSR1"/>
    <property type="match status" value="1"/>
</dbReference>
<evidence type="ECO:0000259" key="6">
    <source>
        <dbReference type="PROSITE" id="PS51721"/>
    </source>
</evidence>
<sequence length="289" mass="33023">MTIQWYPGHMAKAKRQFKEKLNLVDIVFELRDARVPASSQNPDIDEVVGNKPRLTILMKTDLADPEVTGEWISYYKKIGQPVLAINANDNNEWKKIHKAAKIALEEDNEKREGKGMQERAIRAIVVGVPNVGKSTLINRIAGRKAAKAANTPGVTQKQQWIKWDKRIELLDTPGMLWPKFEQQEIGYRLALTGAIPDRLLHMDDIALYAMKELKKHYPGALTTRYKLDDQENTLDLPDLLMAITKIRGFRDNYEQGAIMLVNEIRKGILGPISFDRVGEDLWEVENHEE</sequence>
<comment type="function">
    <text evidence="4">Required for a late step of 50S ribosomal subunit assembly. Has GTPase activity.</text>
</comment>
<dbReference type="GO" id="GO:0006412">
    <property type="term" value="P:translation"/>
    <property type="evidence" value="ECO:0007669"/>
    <property type="project" value="TreeGrafter"/>
</dbReference>
<dbReference type="Gene3D" id="1.10.1580.10">
    <property type="match status" value="1"/>
</dbReference>
<dbReference type="GO" id="GO:0003924">
    <property type="term" value="F:GTPase activity"/>
    <property type="evidence" value="ECO:0007669"/>
    <property type="project" value="TreeGrafter"/>
</dbReference>
<dbReference type="CDD" id="cd01856">
    <property type="entry name" value="YlqF"/>
    <property type="match status" value="1"/>
</dbReference>
<comment type="similarity">
    <text evidence="4">Belongs to the TRAFAC class YlqF/YawG GTPase family. MTG1 subfamily.</text>
</comment>
<dbReference type="GO" id="GO:0005737">
    <property type="term" value="C:cytoplasm"/>
    <property type="evidence" value="ECO:0007669"/>
    <property type="project" value="UniProtKB-SubCell"/>
</dbReference>
<dbReference type="SUPFAM" id="SSF52540">
    <property type="entry name" value="P-loop containing nucleoside triphosphate hydrolases"/>
    <property type="match status" value="1"/>
</dbReference>
<dbReference type="InterPro" id="IPR027417">
    <property type="entry name" value="P-loop_NTPase"/>
</dbReference>
<dbReference type="InterPro" id="IPR016478">
    <property type="entry name" value="GTPase_MTG1"/>
</dbReference>
<evidence type="ECO:0000256" key="3">
    <source>
        <dbReference type="ARBA" id="ARBA00023134"/>
    </source>
</evidence>
<dbReference type="NCBIfam" id="TIGR03596">
    <property type="entry name" value="GTPase_YlqF"/>
    <property type="match status" value="1"/>
</dbReference>
<accession>A0AA43RLQ0</accession>
<feature type="binding site" evidence="5">
    <location>
        <position position="174"/>
    </location>
    <ligand>
        <name>GTP</name>
        <dbReference type="ChEBI" id="CHEBI:37565"/>
    </ligand>
</feature>
<evidence type="ECO:0000256" key="5">
    <source>
        <dbReference type="PIRSR" id="PIRSR006230-1"/>
    </source>
</evidence>
<dbReference type="PIRSF" id="PIRSF006230">
    <property type="entry name" value="MG442"/>
    <property type="match status" value="1"/>
</dbReference>
<keyword evidence="8" id="KW-1185">Reference proteome</keyword>
<proteinExistence type="inferred from homology"/>
<dbReference type="InterPro" id="IPR023179">
    <property type="entry name" value="GTP-bd_ortho_bundle_sf"/>
</dbReference>
<organism evidence="7 8">
    <name type="scientific">Atopococcus tabaci</name>
    <dbReference type="NCBI Taxonomy" id="269774"/>
    <lineage>
        <taxon>Bacteria</taxon>
        <taxon>Bacillati</taxon>
        <taxon>Bacillota</taxon>
        <taxon>Bacilli</taxon>
        <taxon>Lactobacillales</taxon>
        <taxon>Carnobacteriaceae</taxon>
        <taxon>Atopococcus</taxon>
    </lineage>
</organism>
<comment type="subcellular location">
    <subcellularLocation>
        <location evidence="4">Cytoplasm</location>
    </subcellularLocation>
</comment>
<reference evidence="7" key="1">
    <citation type="submission" date="2023-07" db="EMBL/GenBank/DDBJ databases">
        <title>Between Cages and Wild: Unraveling the Impact of Captivity on Animal Microbiomes and Antimicrobial Resistance.</title>
        <authorList>
            <person name="Schmartz G.P."/>
            <person name="Rehner J."/>
            <person name="Schuff M.J."/>
            <person name="Becker S.L."/>
            <person name="Kravczyk M."/>
            <person name="Gurevich A."/>
            <person name="Francke R."/>
            <person name="Mueller R."/>
            <person name="Keller V."/>
            <person name="Keller A."/>
        </authorList>
    </citation>
    <scope>NUCLEOTIDE SEQUENCE</scope>
    <source>
        <strain evidence="7">S39M_St_73</strain>
    </source>
</reference>
<dbReference type="AlphaFoldDB" id="A0AA43RLQ0"/>
<dbReference type="FunFam" id="3.40.50.300:FF:000590">
    <property type="entry name" value="Ribosome biogenesis GTPase A"/>
    <property type="match status" value="1"/>
</dbReference>
<keyword evidence="3 4" id="KW-0342">GTP-binding</keyword>
<evidence type="ECO:0000256" key="4">
    <source>
        <dbReference type="PIRNR" id="PIRNR006230"/>
    </source>
</evidence>
<gene>
    <name evidence="7" type="primary">ylqF</name>
    <name evidence="7" type="ORF">Q4F26_00675</name>
</gene>
<evidence type="ECO:0000313" key="8">
    <source>
        <dbReference type="Proteomes" id="UP001171751"/>
    </source>
</evidence>
<dbReference type="EMBL" id="JAUNQW010000002">
    <property type="protein sequence ID" value="MDO5456834.1"/>
    <property type="molecule type" value="Genomic_DNA"/>
</dbReference>
<dbReference type="GO" id="GO:0005525">
    <property type="term" value="F:GTP binding"/>
    <property type="evidence" value="ECO:0007669"/>
    <property type="project" value="UniProtKB-KW"/>
</dbReference>
<dbReference type="InterPro" id="IPR006073">
    <property type="entry name" value="GTP-bd"/>
</dbReference>
<name>A0AA43RLQ0_9LACT</name>
<keyword evidence="2 4" id="KW-0547">Nucleotide-binding</keyword>
<comment type="caution">
    <text evidence="7">The sequence shown here is derived from an EMBL/GenBank/DDBJ whole genome shotgun (WGS) entry which is preliminary data.</text>
</comment>
<dbReference type="InterPro" id="IPR030378">
    <property type="entry name" value="G_CP_dom"/>
</dbReference>
<dbReference type="PANTHER" id="PTHR45782:SF4">
    <property type="entry name" value="MITOCHONDRIAL RIBOSOME-ASSOCIATED GTPASE 1"/>
    <property type="match status" value="1"/>
</dbReference>
<dbReference type="InterPro" id="IPR019991">
    <property type="entry name" value="GTP-bd_ribosome_bgen"/>
</dbReference>
<keyword evidence="4" id="KW-0963">Cytoplasm</keyword>
<dbReference type="PROSITE" id="PS51721">
    <property type="entry name" value="G_CP"/>
    <property type="match status" value="1"/>
</dbReference>
<feature type="binding site" evidence="5">
    <location>
        <begin position="130"/>
        <end position="135"/>
    </location>
    <ligand>
        <name>GTP</name>
        <dbReference type="ChEBI" id="CHEBI:37565"/>
    </ligand>
</feature>
<dbReference type="Gene3D" id="3.40.50.300">
    <property type="entry name" value="P-loop containing nucleotide triphosphate hydrolases"/>
    <property type="match status" value="1"/>
</dbReference>
<protein>
    <recommendedName>
        <fullName evidence="1 4">Ribosome biogenesis GTPase A</fullName>
    </recommendedName>
</protein>
<evidence type="ECO:0000256" key="2">
    <source>
        <dbReference type="ARBA" id="ARBA00022741"/>
    </source>
</evidence>
<dbReference type="Proteomes" id="UP001171751">
    <property type="component" value="Unassembled WGS sequence"/>
</dbReference>
<feature type="domain" description="CP-type G" evidence="6">
    <location>
        <begin position="14"/>
        <end position="178"/>
    </location>
</feature>
<evidence type="ECO:0000313" key="7">
    <source>
        <dbReference type="EMBL" id="MDO5456834.1"/>
    </source>
</evidence>
<evidence type="ECO:0000256" key="1">
    <source>
        <dbReference type="ARBA" id="ARBA00014898"/>
    </source>
</evidence>